<protein>
    <submittedName>
        <fullName evidence="6">LysR family transcriptional regulator</fullName>
    </submittedName>
</protein>
<dbReference type="AlphaFoldDB" id="A0A546XQ54"/>
<dbReference type="PROSITE" id="PS50931">
    <property type="entry name" value="HTH_LYSR"/>
    <property type="match status" value="1"/>
</dbReference>
<dbReference type="Gene3D" id="3.40.190.290">
    <property type="match status" value="1"/>
</dbReference>
<sequence length="283" mass="31418">MVDWEDLRFFSAFAHHGSITATAKALRVDHTTVSRRITSLETSLSVKLVDRRPRSYVLTDMGRDVANFAEEMSRSAFALSRCAGSGQNGIEGDIVVSAPPSLLYSFIAPQISALQSQHPDVRLRLVGTMEAMSLSKGEADIAISLKRPSEATLVARRLGQLSYFLYADPAYPTRNGPPLYISYDDTMRESDHYRWLDDRLSADEVFMCSNDLRIQAAAAAGGCGVALLPAYLAAEHGLVRFDPLDPGIRIDVWLVIHEDVRDTPRIRVAMDFISESLKPLWRS</sequence>
<gene>
    <name evidence="6" type="ORF">EXN68_04250</name>
</gene>
<dbReference type="InterPro" id="IPR036388">
    <property type="entry name" value="WH-like_DNA-bd_sf"/>
</dbReference>
<dbReference type="GO" id="GO:0006351">
    <property type="term" value="P:DNA-templated transcription"/>
    <property type="evidence" value="ECO:0007669"/>
    <property type="project" value="TreeGrafter"/>
</dbReference>
<accession>A0A546XQ54</accession>
<dbReference type="PANTHER" id="PTHR30537">
    <property type="entry name" value="HTH-TYPE TRANSCRIPTIONAL REGULATOR"/>
    <property type="match status" value="1"/>
</dbReference>
<dbReference type="SUPFAM" id="SSF46785">
    <property type="entry name" value="Winged helix' DNA-binding domain"/>
    <property type="match status" value="1"/>
</dbReference>
<evidence type="ECO:0000256" key="3">
    <source>
        <dbReference type="ARBA" id="ARBA00023125"/>
    </source>
</evidence>
<dbReference type="InterPro" id="IPR000847">
    <property type="entry name" value="LysR_HTH_N"/>
</dbReference>
<dbReference type="RefSeq" id="WP_142839742.1">
    <property type="nucleotide sequence ID" value="NZ_SGNY01000001.1"/>
</dbReference>
<comment type="caution">
    <text evidence="6">The sequence shown here is derived from an EMBL/GenBank/DDBJ whole genome shotgun (WGS) entry which is preliminary data.</text>
</comment>
<dbReference type="Pfam" id="PF00126">
    <property type="entry name" value="HTH_1"/>
    <property type="match status" value="1"/>
</dbReference>
<evidence type="ECO:0000256" key="2">
    <source>
        <dbReference type="ARBA" id="ARBA00023015"/>
    </source>
</evidence>
<dbReference type="InterPro" id="IPR036390">
    <property type="entry name" value="WH_DNA-bd_sf"/>
</dbReference>
<dbReference type="EMBL" id="SGNY01000001">
    <property type="protein sequence ID" value="TRB02881.1"/>
    <property type="molecule type" value="Genomic_DNA"/>
</dbReference>
<keyword evidence="4" id="KW-0804">Transcription</keyword>
<dbReference type="GO" id="GO:0003700">
    <property type="term" value="F:DNA-binding transcription factor activity"/>
    <property type="evidence" value="ECO:0007669"/>
    <property type="project" value="InterPro"/>
</dbReference>
<dbReference type="SUPFAM" id="SSF53850">
    <property type="entry name" value="Periplasmic binding protein-like II"/>
    <property type="match status" value="1"/>
</dbReference>
<dbReference type="InterPro" id="IPR005119">
    <property type="entry name" value="LysR_subst-bd"/>
</dbReference>
<dbReference type="Proteomes" id="UP000315434">
    <property type="component" value="Unassembled WGS sequence"/>
</dbReference>
<evidence type="ECO:0000256" key="1">
    <source>
        <dbReference type="ARBA" id="ARBA00009437"/>
    </source>
</evidence>
<dbReference type="GO" id="GO:0043565">
    <property type="term" value="F:sequence-specific DNA binding"/>
    <property type="evidence" value="ECO:0007669"/>
    <property type="project" value="TreeGrafter"/>
</dbReference>
<dbReference type="OrthoDB" id="9787460at2"/>
<dbReference type="InterPro" id="IPR058163">
    <property type="entry name" value="LysR-type_TF_proteobact-type"/>
</dbReference>
<keyword evidence="2" id="KW-0805">Transcription regulation</keyword>
<name>A0A546XQ54_RHIRH</name>
<evidence type="ECO:0000313" key="6">
    <source>
        <dbReference type="EMBL" id="TRB02881.1"/>
    </source>
</evidence>
<organism evidence="6 7">
    <name type="scientific">Rhizobium rhizogenes</name>
    <name type="common">Agrobacterium rhizogenes</name>
    <dbReference type="NCBI Taxonomy" id="359"/>
    <lineage>
        <taxon>Bacteria</taxon>
        <taxon>Pseudomonadati</taxon>
        <taxon>Pseudomonadota</taxon>
        <taxon>Alphaproteobacteria</taxon>
        <taxon>Hyphomicrobiales</taxon>
        <taxon>Rhizobiaceae</taxon>
        <taxon>Rhizobium/Agrobacterium group</taxon>
        <taxon>Rhizobium</taxon>
    </lineage>
</organism>
<dbReference type="Pfam" id="PF03466">
    <property type="entry name" value="LysR_substrate"/>
    <property type="match status" value="1"/>
</dbReference>
<reference evidence="6 7" key="1">
    <citation type="journal article" date="2019" name="Appl. Microbiol. Biotechnol.">
        <title>Differential efficiency of wild type rhizogenic strains for rol gene transformation of plants.</title>
        <authorList>
            <person name="Desmet S."/>
            <person name="De Keyser E."/>
            <person name="Van Vaerenbergh J."/>
            <person name="Baeyen S."/>
            <person name="Van Huylenbroeck J."/>
            <person name="Geelen D."/>
            <person name="Dhooghe E."/>
        </authorList>
    </citation>
    <scope>NUCLEOTIDE SEQUENCE [LARGE SCALE GENOMIC DNA]</scope>
    <source>
        <strain evidence="6 7">GBBC3284</strain>
    </source>
</reference>
<dbReference type="PANTHER" id="PTHR30537:SF3">
    <property type="entry name" value="TRANSCRIPTIONAL REGULATORY PROTEIN"/>
    <property type="match status" value="1"/>
</dbReference>
<evidence type="ECO:0000313" key="7">
    <source>
        <dbReference type="Proteomes" id="UP000315434"/>
    </source>
</evidence>
<evidence type="ECO:0000259" key="5">
    <source>
        <dbReference type="PROSITE" id="PS50931"/>
    </source>
</evidence>
<keyword evidence="3" id="KW-0238">DNA-binding</keyword>
<dbReference type="Gene3D" id="1.10.10.10">
    <property type="entry name" value="Winged helix-like DNA-binding domain superfamily/Winged helix DNA-binding domain"/>
    <property type="match status" value="1"/>
</dbReference>
<feature type="domain" description="HTH lysR-type" evidence="5">
    <location>
        <begin position="2"/>
        <end position="59"/>
    </location>
</feature>
<proteinExistence type="inferred from homology"/>
<evidence type="ECO:0000256" key="4">
    <source>
        <dbReference type="ARBA" id="ARBA00023163"/>
    </source>
</evidence>
<comment type="similarity">
    <text evidence="1">Belongs to the LysR transcriptional regulatory family.</text>
</comment>